<feature type="compositionally biased region" description="Polar residues" evidence="1">
    <location>
        <begin position="78"/>
        <end position="87"/>
    </location>
</feature>
<sequence length="87" mass="9853">MRVRKPLERLVCSDRRGVWHVPHVSNRTGQGKFPQRSLLFLSCTPPAPLPLLYTPGSTLTRGQRANSTPKGRARRRVPTQNPLRPKC</sequence>
<organism evidence="2 3">
    <name type="scientific">Zoarces viviparus</name>
    <name type="common">Viviparous eelpout</name>
    <name type="synonym">Blennius viviparus</name>
    <dbReference type="NCBI Taxonomy" id="48416"/>
    <lineage>
        <taxon>Eukaryota</taxon>
        <taxon>Metazoa</taxon>
        <taxon>Chordata</taxon>
        <taxon>Craniata</taxon>
        <taxon>Vertebrata</taxon>
        <taxon>Euteleostomi</taxon>
        <taxon>Actinopterygii</taxon>
        <taxon>Neopterygii</taxon>
        <taxon>Teleostei</taxon>
        <taxon>Neoteleostei</taxon>
        <taxon>Acanthomorphata</taxon>
        <taxon>Eupercaria</taxon>
        <taxon>Perciformes</taxon>
        <taxon>Cottioidei</taxon>
        <taxon>Zoarcales</taxon>
        <taxon>Zoarcidae</taxon>
        <taxon>Zoarcinae</taxon>
        <taxon>Zoarces</taxon>
    </lineage>
</organism>
<comment type="caution">
    <text evidence="2">The sequence shown here is derived from an EMBL/GenBank/DDBJ whole genome shotgun (WGS) entry which is preliminary data.</text>
</comment>
<feature type="compositionally biased region" description="Polar residues" evidence="1">
    <location>
        <begin position="55"/>
        <end position="69"/>
    </location>
</feature>
<evidence type="ECO:0000313" key="3">
    <source>
        <dbReference type="Proteomes" id="UP001488805"/>
    </source>
</evidence>
<accession>A0AAW1G639</accession>
<gene>
    <name evidence="2" type="ORF">VZT92_002023</name>
</gene>
<dbReference type="AlphaFoldDB" id="A0AAW1G639"/>
<feature type="region of interest" description="Disordered" evidence="1">
    <location>
        <begin position="52"/>
        <end position="87"/>
    </location>
</feature>
<evidence type="ECO:0000256" key="1">
    <source>
        <dbReference type="SAM" id="MobiDB-lite"/>
    </source>
</evidence>
<protein>
    <submittedName>
        <fullName evidence="2">Uncharacterized protein</fullName>
    </submittedName>
</protein>
<keyword evidence="3" id="KW-1185">Reference proteome</keyword>
<dbReference type="Proteomes" id="UP001488805">
    <property type="component" value="Unassembled WGS sequence"/>
</dbReference>
<proteinExistence type="predicted"/>
<reference evidence="2 3" key="1">
    <citation type="journal article" date="2024" name="Genome Biol. Evol.">
        <title>Chromosome-level genome assembly of the viviparous eelpout Zoarces viviparus.</title>
        <authorList>
            <person name="Fuhrmann N."/>
            <person name="Brasseur M.V."/>
            <person name="Bakowski C.E."/>
            <person name="Podsiadlowski L."/>
            <person name="Prost S."/>
            <person name="Krehenwinkel H."/>
            <person name="Mayer C."/>
        </authorList>
    </citation>
    <scope>NUCLEOTIDE SEQUENCE [LARGE SCALE GENOMIC DNA]</scope>
    <source>
        <strain evidence="2">NO-MEL_2022_Ind0_liver</strain>
    </source>
</reference>
<name>A0AAW1G639_ZOAVI</name>
<dbReference type="EMBL" id="JBCEZU010000002">
    <property type="protein sequence ID" value="KAK9542020.1"/>
    <property type="molecule type" value="Genomic_DNA"/>
</dbReference>
<evidence type="ECO:0000313" key="2">
    <source>
        <dbReference type="EMBL" id="KAK9542020.1"/>
    </source>
</evidence>